<dbReference type="GO" id="GO:0003677">
    <property type="term" value="F:DNA binding"/>
    <property type="evidence" value="ECO:0007669"/>
    <property type="project" value="UniProtKB-UniRule"/>
</dbReference>
<evidence type="ECO:0000259" key="3">
    <source>
        <dbReference type="PROSITE" id="PS50977"/>
    </source>
</evidence>
<name>A0A1S1LSY4_MYCCH</name>
<dbReference type="EMBL" id="MLIQ01000013">
    <property type="protein sequence ID" value="OHU58045.1"/>
    <property type="molecule type" value="Genomic_DNA"/>
</dbReference>
<dbReference type="Gene3D" id="1.10.357.10">
    <property type="entry name" value="Tetracycline Repressor, domain 2"/>
    <property type="match status" value="1"/>
</dbReference>
<evidence type="ECO:0000256" key="1">
    <source>
        <dbReference type="ARBA" id="ARBA00023125"/>
    </source>
</evidence>
<gene>
    <name evidence="4" type="ORF">BKG82_10535</name>
</gene>
<dbReference type="SUPFAM" id="SSF46689">
    <property type="entry name" value="Homeodomain-like"/>
    <property type="match status" value="1"/>
</dbReference>
<reference evidence="4 5" key="1">
    <citation type="submission" date="2016-10" db="EMBL/GenBank/DDBJ databases">
        <title>Evaluation of Human, Veterinary and Environmental Mycobacterium chelonae Isolates by Core Genome Phylogenomic Analysis, Targeted Gene Comparison, and Anti-microbial Susceptibility Patterns: A Tale of Mistaken Identities.</title>
        <authorList>
            <person name="Fogelson S.B."/>
            <person name="Camus A.C."/>
            <person name="Lorenz W."/>
            <person name="Vasireddy R."/>
            <person name="Vasireddy S."/>
            <person name="Smith T."/>
            <person name="Brown-Elliott B.A."/>
            <person name="Wallace R.J.Jr."/>
            <person name="Hasan N.A."/>
            <person name="Reischl U."/>
            <person name="Sanchez S."/>
        </authorList>
    </citation>
    <scope>NUCLEOTIDE SEQUENCE [LARGE SCALE GENOMIC DNA]</scope>
    <source>
        <strain evidence="4 5">15515</strain>
    </source>
</reference>
<sequence length="223" mass="24270">MATWVVNTPAKIGDVVVKVDRSYAGETADARRERRRAQLLEAAFDLLAESGRDRLSKRRVIAAANLNDRYFNENFASVDELMEAVYGWQLGELAAHYATVSASVRGGMRERIQANVQATMSFLVDDPRRVALLSMGHGGDESLTELRQQAAFLVATAMVSEAIKGELPLPRGHRHLELSTLLIANGAIELVTLWVGGRLGAITADELQETLVNLIVDAGSVAN</sequence>
<evidence type="ECO:0000256" key="2">
    <source>
        <dbReference type="PROSITE-ProRule" id="PRU00335"/>
    </source>
</evidence>
<evidence type="ECO:0000313" key="5">
    <source>
        <dbReference type="Proteomes" id="UP000180043"/>
    </source>
</evidence>
<organism evidence="4 5">
    <name type="scientific">Mycobacteroides chelonae</name>
    <name type="common">Mycobacterium chelonae</name>
    <dbReference type="NCBI Taxonomy" id="1774"/>
    <lineage>
        <taxon>Bacteria</taxon>
        <taxon>Bacillati</taxon>
        <taxon>Actinomycetota</taxon>
        <taxon>Actinomycetes</taxon>
        <taxon>Mycobacteriales</taxon>
        <taxon>Mycobacteriaceae</taxon>
        <taxon>Mycobacteroides</taxon>
    </lineage>
</organism>
<dbReference type="Proteomes" id="UP000180043">
    <property type="component" value="Unassembled WGS sequence"/>
</dbReference>
<dbReference type="RefSeq" id="WP_057970139.1">
    <property type="nucleotide sequence ID" value="NZ_MLIU01000028.1"/>
</dbReference>
<evidence type="ECO:0000313" key="4">
    <source>
        <dbReference type="EMBL" id="OHU58045.1"/>
    </source>
</evidence>
<proteinExistence type="predicted"/>
<dbReference type="PROSITE" id="PS50977">
    <property type="entry name" value="HTH_TETR_2"/>
    <property type="match status" value="1"/>
</dbReference>
<dbReference type="InterPro" id="IPR009057">
    <property type="entry name" value="Homeodomain-like_sf"/>
</dbReference>
<accession>A0A1S1LSY4</accession>
<dbReference type="InterPro" id="IPR001647">
    <property type="entry name" value="HTH_TetR"/>
</dbReference>
<feature type="domain" description="HTH tetR-type" evidence="3">
    <location>
        <begin position="33"/>
        <end position="93"/>
    </location>
</feature>
<feature type="DNA-binding region" description="H-T-H motif" evidence="2">
    <location>
        <begin position="56"/>
        <end position="75"/>
    </location>
</feature>
<comment type="caution">
    <text evidence="4">The sequence shown here is derived from an EMBL/GenBank/DDBJ whole genome shotgun (WGS) entry which is preliminary data.</text>
</comment>
<keyword evidence="1 2" id="KW-0238">DNA-binding</keyword>
<dbReference type="AlphaFoldDB" id="A0A1S1LSY4"/>
<protein>
    <recommendedName>
        <fullName evidence="3">HTH tetR-type domain-containing protein</fullName>
    </recommendedName>
</protein>